<feature type="compositionally biased region" description="Basic and acidic residues" evidence="1">
    <location>
        <begin position="160"/>
        <end position="171"/>
    </location>
</feature>
<name>A0AAE1AL86_9GAST</name>
<gene>
    <name evidence="2" type="ORF">RRG08_029192</name>
</gene>
<keyword evidence="3" id="KW-1185">Reference proteome</keyword>
<protein>
    <submittedName>
        <fullName evidence="2">Uncharacterized protein</fullName>
    </submittedName>
</protein>
<evidence type="ECO:0000256" key="1">
    <source>
        <dbReference type="SAM" id="MobiDB-lite"/>
    </source>
</evidence>
<accession>A0AAE1AL86</accession>
<organism evidence="2 3">
    <name type="scientific">Elysia crispata</name>
    <name type="common">lettuce slug</name>
    <dbReference type="NCBI Taxonomy" id="231223"/>
    <lineage>
        <taxon>Eukaryota</taxon>
        <taxon>Metazoa</taxon>
        <taxon>Spiralia</taxon>
        <taxon>Lophotrochozoa</taxon>
        <taxon>Mollusca</taxon>
        <taxon>Gastropoda</taxon>
        <taxon>Heterobranchia</taxon>
        <taxon>Euthyneura</taxon>
        <taxon>Panpulmonata</taxon>
        <taxon>Sacoglossa</taxon>
        <taxon>Placobranchoidea</taxon>
        <taxon>Plakobranchidae</taxon>
        <taxon>Elysia</taxon>
    </lineage>
</organism>
<proteinExistence type="predicted"/>
<sequence length="171" mass="19204">MSNKHGVVEQQRKLLRCDNTLTERYNSLTGSRNRAVMARRQTAPTLNSQPHPVHVASSCILTLVSPRKEVPFTSNCPANKCQQFCIYCHEGNRRGRARRFRGSNVNEEVVKTTVPPNCSVIDNYDSLGHAVNAQHQNNAGFGILRPVPFKKKHPVSPPLDETRTCQEARSE</sequence>
<dbReference type="EMBL" id="JAWDGP010001738">
    <property type="protein sequence ID" value="KAK3788742.1"/>
    <property type="molecule type" value="Genomic_DNA"/>
</dbReference>
<reference evidence="2" key="1">
    <citation type="journal article" date="2023" name="G3 (Bethesda)">
        <title>A reference genome for the long-term kleptoplast-retaining sea slug Elysia crispata morphotype clarki.</title>
        <authorList>
            <person name="Eastman K.E."/>
            <person name="Pendleton A.L."/>
            <person name="Shaikh M.A."/>
            <person name="Suttiyut T."/>
            <person name="Ogas R."/>
            <person name="Tomko P."/>
            <person name="Gavelis G."/>
            <person name="Widhalm J.R."/>
            <person name="Wisecaver J.H."/>
        </authorList>
    </citation>
    <scope>NUCLEOTIDE SEQUENCE</scope>
    <source>
        <strain evidence="2">ECLA1</strain>
    </source>
</reference>
<dbReference type="Proteomes" id="UP001283361">
    <property type="component" value="Unassembled WGS sequence"/>
</dbReference>
<evidence type="ECO:0000313" key="3">
    <source>
        <dbReference type="Proteomes" id="UP001283361"/>
    </source>
</evidence>
<evidence type="ECO:0000313" key="2">
    <source>
        <dbReference type="EMBL" id="KAK3788742.1"/>
    </source>
</evidence>
<feature type="region of interest" description="Disordered" evidence="1">
    <location>
        <begin position="152"/>
        <end position="171"/>
    </location>
</feature>
<dbReference type="AlphaFoldDB" id="A0AAE1AL86"/>
<comment type="caution">
    <text evidence="2">The sequence shown here is derived from an EMBL/GenBank/DDBJ whole genome shotgun (WGS) entry which is preliminary data.</text>
</comment>